<organism evidence="9 10">
    <name type="scientific">Aciduricibacillus chroicocephali</name>
    <dbReference type="NCBI Taxonomy" id="3054939"/>
    <lineage>
        <taxon>Bacteria</taxon>
        <taxon>Bacillati</taxon>
        <taxon>Bacillota</taxon>
        <taxon>Bacilli</taxon>
        <taxon>Bacillales</taxon>
        <taxon>Bacillaceae</taxon>
        <taxon>Aciduricibacillus</taxon>
    </lineage>
</organism>
<name>A0ABY9KWF1_9BACI</name>
<feature type="transmembrane region" description="Helical" evidence="8">
    <location>
        <begin position="126"/>
        <end position="146"/>
    </location>
</feature>
<protein>
    <submittedName>
        <fullName evidence="9">Nucleobase:cation symporter-2 family protein</fullName>
    </submittedName>
</protein>
<feature type="transmembrane region" description="Helical" evidence="8">
    <location>
        <begin position="313"/>
        <end position="332"/>
    </location>
</feature>
<feature type="transmembrane region" description="Helical" evidence="8">
    <location>
        <begin position="338"/>
        <end position="362"/>
    </location>
</feature>
<evidence type="ECO:0000256" key="8">
    <source>
        <dbReference type="SAM" id="Phobius"/>
    </source>
</evidence>
<keyword evidence="4" id="KW-1003">Cell membrane</keyword>
<dbReference type="RefSeq" id="WP_348028599.1">
    <property type="nucleotide sequence ID" value="NZ_CP129113.1"/>
</dbReference>
<dbReference type="Proteomes" id="UP001180087">
    <property type="component" value="Chromosome"/>
</dbReference>
<reference evidence="9" key="1">
    <citation type="submission" date="2023-06" db="EMBL/GenBank/DDBJ databases">
        <title>A Treasure from Seagulls: Isolation and Description of Aciduricobacillus qingdaonensis gen. nov., sp. nov., a Rare Obligately Uric Acid-utilizing Member in the Family Bacillaceae.</title>
        <authorList>
            <person name="Liu W."/>
            <person name="Wang B."/>
        </authorList>
    </citation>
    <scope>NUCLEOTIDE SEQUENCE</scope>
    <source>
        <strain evidence="9">44XB</strain>
    </source>
</reference>
<feature type="transmembrane region" description="Helical" evidence="8">
    <location>
        <begin position="76"/>
        <end position="93"/>
    </location>
</feature>
<comment type="similarity">
    <text evidence="2">Belongs to the nucleobase:cation symporter-2 (NCS2) (TC 2.A.40) family.</text>
</comment>
<evidence type="ECO:0000256" key="5">
    <source>
        <dbReference type="ARBA" id="ARBA00022692"/>
    </source>
</evidence>
<feature type="transmembrane region" description="Helical" evidence="8">
    <location>
        <begin position="46"/>
        <end position="69"/>
    </location>
</feature>
<keyword evidence="7 8" id="KW-0472">Membrane</keyword>
<dbReference type="InterPro" id="IPR017588">
    <property type="entry name" value="UacT-like"/>
</dbReference>
<dbReference type="EMBL" id="CP129113">
    <property type="protein sequence ID" value="WLV25000.1"/>
    <property type="molecule type" value="Genomic_DNA"/>
</dbReference>
<evidence type="ECO:0000256" key="2">
    <source>
        <dbReference type="ARBA" id="ARBA00008821"/>
    </source>
</evidence>
<feature type="transmembrane region" description="Helical" evidence="8">
    <location>
        <begin position="402"/>
        <end position="422"/>
    </location>
</feature>
<dbReference type="InterPro" id="IPR006042">
    <property type="entry name" value="Xan_ur_permease"/>
</dbReference>
<keyword evidence="10" id="KW-1185">Reference proteome</keyword>
<keyword evidence="5 8" id="KW-0812">Transmembrane</keyword>
<keyword evidence="3" id="KW-0813">Transport</keyword>
<dbReference type="NCBIfam" id="TIGR00801">
    <property type="entry name" value="ncs2"/>
    <property type="match status" value="1"/>
</dbReference>
<keyword evidence="6 8" id="KW-1133">Transmembrane helix</keyword>
<dbReference type="NCBIfam" id="TIGR03173">
    <property type="entry name" value="pbuX"/>
    <property type="match status" value="1"/>
</dbReference>
<dbReference type="PROSITE" id="PS01116">
    <property type="entry name" value="XANTH_URACIL_PERMASE"/>
    <property type="match status" value="1"/>
</dbReference>
<dbReference type="PANTHER" id="PTHR42810:SF4">
    <property type="entry name" value="URIC ACID TRANSPORTER UACT"/>
    <property type="match status" value="1"/>
</dbReference>
<dbReference type="InterPro" id="IPR006043">
    <property type="entry name" value="NCS2"/>
</dbReference>
<gene>
    <name evidence="9" type="ORF">QR721_01815</name>
</gene>
<evidence type="ECO:0000313" key="10">
    <source>
        <dbReference type="Proteomes" id="UP001180087"/>
    </source>
</evidence>
<dbReference type="PANTHER" id="PTHR42810">
    <property type="entry name" value="PURINE PERMEASE C1399.01C-RELATED"/>
    <property type="match status" value="1"/>
</dbReference>
<evidence type="ECO:0000256" key="6">
    <source>
        <dbReference type="ARBA" id="ARBA00022989"/>
    </source>
</evidence>
<evidence type="ECO:0000256" key="4">
    <source>
        <dbReference type="ARBA" id="ARBA00022475"/>
    </source>
</evidence>
<accession>A0ABY9KWF1</accession>
<sequence length="448" mass="46581">MSKVDEKLGFGQSTILGFQHVAVMYGGAVVVPILIGSAVGLTKEQLVFLISYDLLTCGIATLIQALGIGKLFGIKLPALMAISFVVVGPAISIGKLYGIQGIFGAVIVSGLIVTLLSQFATKLVKYFPPIVTGSVVLIIGVTLMPVAMANAAGGNGAADFGSGKNLGVAAFTFVAFLLLNHFGKGFMKNVAVLIALVAGTVFASFFGMVDPTVVKDAAWFTAVKPFHFGFPTFHLSAILTMTLIGIIIMVESTGVFFALGEVADRKVTGEDVKRGLRAEGIAAVFSGMFNSFNHSTFSQNVGLVLLTKVVSRYVVATGGVILIIIGLVPKIAAVTTMIPSAVLGGAMVPMFGMLLSAAIRMIMKDDLSKASNQLVIGVGVGVGLACAGAPEAFKNFSDTGKLLLESGPVMGAAATFLLNWWLNGPSDHAEIKEENVTLQNTQTAEHSA</sequence>
<proteinExistence type="inferred from homology"/>
<feature type="transmembrane region" description="Helical" evidence="8">
    <location>
        <begin position="374"/>
        <end position="390"/>
    </location>
</feature>
<feature type="transmembrane region" description="Helical" evidence="8">
    <location>
        <begin position="99"/>
        <end position="119"/>
    </location>
</feature>
<evidence type="ECO:0000256" key="7">
    <source>
        <dbReference type="ARBA" id="ARBA00023136"/>
    </source>
</evidence>
<evidence type="ECO:0000313" key="9">
    <source>
        <dbReference type="EMBL" id="WLV25000.1"/>
    </source>
</evidence>
<comment type="subcellular location">
    <subcellularLocation>
        <location evidence="1">Cell membrane</location>
        <topology evidence="1">Multi-pass membrane protein</topology>
    </subcellularLocation>
</comment>
<feature type="transmembrane region" description="Helical" evidence="8">
    <location>
        <begin position="228"/>
        <end position="250"/>
    </location>
</feature>
<feature type="transmembrane region" description="Helical" evidence="8">
    <location>
        <begin position="21"/>
        <end position="40"/>
    </location>
</feature>
<dbReference type="NCBIfam" id="NF037981">
    <property type="entry name" value="NCS2_1"/>
    <property type="match status" value="1"/>
</dbReference>
<feature type="transmembrane region" description="Helical" evidence="8">
    <location>
        <begin position="166"/>
        <end position="183"/>
    </location>
</feature>
<evidence type="ECO:0000256" key="1">
    <source>
        <dbReference type="ARBA" id="ARBA00004651"/>
    </source>
</evidence>
<evidence type="ECO:0000256" key="3">
    <source>
        <dbReference type="ARBA" id="ARBA00022448"/>
    </source>
</evidence>
<dbReference type="Pfam" id="PF00860">
    <property type="entry name" value="Xan_ur_permease"/>
    <property type="match status" value="1"/>
</dbReference>
<feature type="transmembrane region" description="Helical" evidence="8">
    <location>
        <begin position="190"/>
        <end position="208"/>
    </location>
</feature>